<evidence type="ECO:0000256" key="1">
    <source>
        <dbReference type="ARBA" id="ARBA00023015"/>
    </source>
</evidence>
<keyword evidence="7" id="KW-1185">Reference proteome</keyword>
<reference evidence="6 7" key="1">
    <citation type="submission" date="2024-10" db="EMBL/GenBank/DDBJ databases">
        <title>The Natural Products Discovery Center: Release of the First 8490 Sequenced Strains for Exploring Actinobacteria Biosynthetic Diversity.</title>
        <authorList>
            <person name="Kalkreuter E."/>
            <person name="Kautsar S.A."/>
            <person name="Yang D."/>
            <person name="Bader C.D."/>
            <person name="Teijaro C.N."/>
            <person name="Fluegel L."/>
            <person name="Davis C.M."/>
            <person name="Simpson J.R."/>
            <person name="Lauterbach L."/>
            <person name="Steele A.D."/>
            <person name="Gui C."/>
            <person name="Meng S."/>
            <person name="Li G."/>
            <person name="Viehrig K."/>
            <person name="Ye F."/>
            <person name="Su P."/>
            <person name="Kiefer A.F."/>
            <person name="Nichols A."/>
            <person name="Cepeda A.J."/>
            <person name="Yan W."/>
            <person name="Fan B."/>
            <person name="Jiang Y."/>
            <person name="Adhikari A."/>
            <person name="Zheng C.-J."/>
            <person name="Schuster L."/>
            <person name="Cowan T.M."/>
            <person name="Smanski M.J."/>
            <person name="Chevrette M.G."/>
            <person name="De Carvalho L.P.S."/>
            <person name="Shen B."/>
        </authorList>
    </citation>
    <scope>NUCLEOTIDE SEQUENCE [LARGE SCALE GENOMIC DNA]</scope>
    <source>
        <strain evidence="6 7">NPDC050545</strain>
    </source>
</reference>
<dbReference type="Pfam" id="PF13490">
    <property type="entry name" value="zf-HC2"/>
    <property type="match status" value="1"/>
</dbReference>
<dbReference type="InterPro" id="IPR041916">
    <property type="entry name" value="Anti_sigma_zinc_sf"/>
</dbReference>
<feature type="region of interest" description="Disordered" evidence="3">
    <location>
        <begin position="109"/>
        <end position="170"/>
    </location>
</feature>
<sequence>MTCEEVRLSLGAHALGALDPEEALEVDTHLAACEVCGAELLELEGVSAFLGKVSERDVELVVSPPRRVLERLLNDRAKRSRRGRLFLVVAASAAVLAVGGTLWTTTAGGGGTAAAPVAKSAESAQQDDPAAAAAPDTGDQRTNAYGDAATPMPKRSVKPEASPTESAATLSMPAGKKFAGTLKQVKAEVMAVPGENGTDLNVEVSGVPIGTKCRLLVVGSGGKRESVGSWEVSRENYETPPVFRAQTKLELAEIRSIQVVDQDGRLLVKAVAA</sequence>
<comment type="caution">
    <text evidence="6">The sequence shown here is derived from an EMBL/GenBank/DDBJ whole genome shotgun (WGS) entry which is preliminary data.</text>
</comment>
<keyword evidence="4" id="KW-0812">Transmembrane</keyword>
<feature type="domain" description="Putative zinc-finger" evidence="5">
    <location>
        <begin position="3"/>
        <end position="36"/>
    </location>
</feature>
<feature type="transmembrane region" description="Helical" evidence="4">
    <location>
        <begin position="85"/>
        <end position="103"/>
    </location>
</feature>
<evidence type="ECO:0000256" key="3">
    <source>
        <dbReference type="SAM" id="MobiDB-lite"/>
    </source>
</evidence>
<dbReference type="Proteomes" id="UP001612741">
    <property type="component" value="Unassembled WGS sequence"/>
</dbReference>
<keyword evidence="2" id="KW-0804">Transcription</keyword>
<keyword evidence="4" id="KW-1133">Transmembrane helix</keyword>
<gene>
    <name evidence="6" type="ORF">ACIBG2_31830</name>
</gene>
<keyword evidence="1" id="KW-0805">Transcription regulation</keyword>
<name>A0ABW7Z5J9_9ACTN</name>
<feature type="compositionally biased region" description="Low complexity" evidence="3">
    <location>
        <begin position="113"/>
        <end position="136"/>
    </location>
</feature>
<evidence type="ECO:0000313" key="7">
    <source>
        <dbReference type="Proteomes" id="UP001612741"/>
    </source>
</evidence>
<dbReference type="InterPro" id="IPR027383">
    <property type="entry name" value="Znf_put"/>
</dbReference>
<protein>
    <submittedName>
        <fullName evidence="6">Anti-sigma factor family protein</fullName>
    </submittedName>
</protein>
<dbReference type="RefSeq" id="WP_397087712.1">
    <property type="nucleotide sequence ID" value="NZ_JBITGY010000009.1"/>
</dbReference>
<evidence type="ECO:0000259" key="5">
    <source>
        <dbReference type="Pfam" id="PF13490"/>
    </source>
</evidence>
<dbReference type="Gene3D" id="1.10.10.1320">
    <property type="entry name" value="Anti-sigma factor, zinc-finger domain"/>
    <property type="match status" value="1"/>
</dbReference>
<evidence type="ECO:0000313" key="6">
    <source>
        <dbReference type="EMBL" id="MFI6502009.1"/>
    </source>
</evidence>
<keyword evidence="4" id="KW-0472">Membrane</keyword>
<proteinExistence type="predicted"/>
<organism evidence="6 7">
    <name type="scientific">Nonomuraea typhae</name>
    <dbReference type="NCBI Taxonomy" id="2603600"/>
    <lineage>
        <taxon>Bacteria</taxon>
        <taxon>Bacillati</taxon>
        <taxon>Actinomycetota</taxon>
        <taxon>Actinomycetes</taxon>
        <taxon>Streptosporangiales</taxon>
        <taxon>Streptosporangiaceae</taxon>
        <taxon>Nonomuraea</taxon>
    </lineage>
</organism>
<evidence type="ECO:0000256" key="4">
    <source>
        <dbReference type="SAM" id="Phobius"/>
    </source>
</evidence>
<evidence type="ECO:0000256" key="2">
    <source>
        <dbReference type="ARBA" id="ARBA00023163"/>
    </source>
</evidence>
<dbReference type="EMBL" id="JBITGY010000009">
    <property type="protein sequence ID" value="MFI6502009.1"/>
    <property type="molecule type" value="Genomic_DNA"/>
</dbReference>
<accession>A0ABW7Z5J9</accession>